<sequence length="53" mass="6014">MPHNPALNCTIFLTVLLPDKPRRGAACRDLQVCTKRRGFCVRARRGNHRALRG</sequence>
<reference evidence="1" key="1">
    <citation type="journal article" date="2021" name="Proc. Natl. Acad. Sci. U.S.A.">
        <title>A Catalog of Tens of Thousands of Viruses from Human Metagenomes Reveals Hidden Associations with Chronic Diseases.</title>
        <authorList>
            <person name="Tisza M.J."/>
            <person name="Buck C.B."/>
        </authorList>
    </citation>
    <scope>NUCLEOTIDE SEQUENCE</scope>
    <source>
        <strain evidence="1">CtfOA1</strain>
    </source>
</reference>
<dbReference type="EMBL" id="BK015327">
    <property type="protein sequence ID" value="DAE01583.1"/>
    <property type="molecule type" value="Genomic_DNA"/>
</dbReference>
<accession>A0A8S5P3C4</accession>
<evidence type="ECO:0000313" key="1">
    <source>
        <dbReference type="EMBL" id="DAE01583.1"/>
    </source>
</evidence>
<name>A0A8S5P3C4_9CAUD</name>
<proteinExistence type="predicted"/>
<organism evidence="1">
    <name type="scientific">Myoviridae sp. ctfOA1</name>
    <dbReference type="NCBI Taxonomy" id="2825148"/>
    <lineage>
        <taxon>Viruses</taxon>
        <taxon>Duplodnaviria</taxon>
        <taxon>Heunggongvirae</taxon>
        <taxon>Uroviricota</taxon>
        <taxon>Caudoviricetes</taxon>
    </lineage>
</organism>
<protein>
    <submittedName>
        <fullName evidence="1">Uncharacterized protein</fullName>
    </submittedName>
</protein>